<accession>Q5LQL6</accession>
<organism evidence="2 3">
    <name type="scientific">Ruegeria pomeroyi (strain ATCC 700808 / DSM 15171 / DSS-3)</name>
    <name type="common">Silicibacter pomeroyi</name>
    <dbReference type="NCBI Taxonomy" id="246200"/>
    <lineage>
        <taxon>Bacteria</taxon>
        <taxon>Pseudomonadati</taxon>
        <taxon>Pseudomonadota</taxon>
        <taxon>Alphaproteobacteria</taxon>
        <taxon>Rhodobacterales</taxon>
        <taxon>Roseobacteraceae</taxon>
        <taxon>Ruegeria</taxon>
    </lineage>
</organism>
<reference evidence="2 3" key="1">
    <citation type="journal article" date="2004" name="Nature">
        <title>Genome sequence of Silicibacter pomeroyi reveals adaptations to the marine environment.</title>
        <authorList>
            <person name="Moran M.A."/>
            <person name="Buchan A."/>
            <person name="Gonzalez J.M."/>
            <person name="Heidelberg J.F."/>
            <person name="Whitman W.B."/>
            <person name="Kiene R.P."/>
            <person name="Henriksen J.R."/>
            <person name="King G.M."/>
            <person name="Belas R."/>
            <person name="Fuqua C."/>
            <person name="Brinkac L."/>
            <person name="Lewis M."/>
            <person name="Johri S."/>
            <person name="Weaver B."/>
            <person name="Pai G."/>
            <person name="Eisen J.A."/>
            <person name="Rahe E."/>
            <person name="Sheldon W.M."/>
            <person name="Ye W."/>
            <person name="Miller T.R."/>
            <person name="Carlton J."/>
            <person name="Rasko D.A."/>
            <person name="Paulsen I.T."/>
            <person name="Ren Q."/>
            <person name="Daugherty S.C."/>
            <person name="Deboy R.T."/>
            <person name="Dodson R.J."/>
            <person name="Durkin A.S."/>
            <person name="Madupu R."/>
            <person name="Nelson W.C."/>
            <person name="Sullivan S.A."/>
            <person name="Rosovitz M.J."/>
            <person name="Haft D.H."/>
            <person name="Selengut J."/>
            <person name="Ward N."/>
        </authorList>
    </citation>
    <scope>NUCLEOTIDE SEQUENCE [LARGE SCALE GENOMIC DNA]</scope>
    <source>
        <strain evidence="3">ATCC 700808 / DSM 15171 / DSS-3</strain>
    </source>
</reference>
<feature type="region of interest" description="Disordered" evidence="1">
    <location>
        <begin position="1"/>
        <end position="56"/>
    </location>
</feature>
<gene>
    <name evidence="2" type="ordered locus">SPO2472</name>
</gene>
<proteinExistence type="predicted"/>
<dbReference type="Proteomes" id="UP000001023">
    <property type="component" value="Chromosome"/>
</dbReference>
<dbReference type="EMBL" id="CP000031">
    <property type="protein sequence ID" value="AAV95726.1"/>
    <property type="molecule type" value="Genomic_DNA"/>
</dbReference>
<evidence type="ECO:0000313" key="3">
    <source>
        <dbReference type="Proteomes" id="UP000001023"/>
    </source>
</evidence>
<reference evidence="2 3" key="2">
    <citation type="journal article" date="2014" name="Stand. Genomic Sci.">
        <title>An updated genome annotation for the model marine bacterium Ruegeria pomeroyi DSS-3.</title>
        <authorList>
            <person name="Rivers A.R."/>
            <person name="Smith C.B."/>
            <person name="Moran M.A."/>
        </authorList>
    </citation>
    <scope>GENOME REANNOTATION</scope>
    <source>
        <strain evidence="3">ATCC 700808 / DSM 15171 / DSS-3</strain>
    </source>
</reference>
<name>Q5LQL6_RUEPO</name>
<dbReference type="HOGENOM" id="CLU_2248139_0_0_5"/>
<dbReference type="PaxDb" id="246200-SPO2472"/>
<evidence type="ECO:0000256" key="1">
    <source>
        <dbReference type="SAM" id="MobiDB-lite"/>
    </source>
</evidence>
<keyword evidence="3" id="KW-1185">Reference proteome</keyword>
<dbReference type="AlphaFoldDB" id="Q5LQL6"/>
<dbReference type="KEGG" id="sil:SPO2472"/>
<protein>
    <submittedName>
        <fullName evidence="2">Uncharacterized protein</fullName>
    </submittedName>
</protein>
<dbReference type="STRING" id="246200.SPO2472"/>
<sequence length="104" mass="10832">MAGSAAQALDDQPHDQLNHQSGDTAPDQIAGQGAKISATRAHQAAQKLTATQSTQRAGDCVAHAAHIRLTHQFAAPGASERATDELCDDLFHDVSLFDAVAFAA</sequence>
<feature type="compositionally biased region" description="Polar residues" evidence="1">
    <location>
        <begin position="46"/>
        <end position="56"/>
    </location>
</feature>
<evidence type="ECO:0000313" key="2">
    <source>
        <dbReference type="EMBL" id="AAV95726.1"/>
    </source>
</evidence>